<dbReference type="Proteomes" id="UP000291343">
    <property type="component" value="Unassembled WGS sequence"/>
</dbReference>
<evidence type="ECO:0008006" key="4">
    <source>
        <dbReference type="Google" id="ProtNLM"/>
    </source>
</evidence>
<dbReference type="PANTHER" id="PTHR34609:SF17">
    <property type="entry name" value="GEO08273P1-RELATED"/>
    <property type="match status" value="1"/>
</dbReference>
<keyword evidence="1" id="KW-1133">Transmembrane helix</keyword>
<name>A0A482WQT2_LAOST</name>
<evidence type="ECO:0000313" key="2">
    <source>
        <dbReference type="EMBL" id="RZF35612.1"/>
    </source>
</evidence>
<evidence type="ECO:0000313" key="3">
    <source>
        <dbReference type="Proteomes" id="UP000291343"/>
    </source>
</evidence>
<dbReference type="InParanoid" id="A0A482WQT2"/>
<feature type="transmembrane region" description="Helical" evidence="1">
    <location>
        <begin position="105"/>
        <end position="125"/>
    </location>
</feature>
<organism evidence="2 3">
    <name type="scientific">Laodelphax striatellus</name>
    <name type="common">Small brown planthopper</name>
    <name type="synonym">Delphax striatella</name>
    <dbReference type="NCBI Taxonomy" id="195883"/>
    <lineage>
        <taxon>Eukaryota</taxon>
        <taxon>Metazoa</taxon>
        <taxon>Ecdysozoa</taxon>
        <taxon>Arthropoda</taxon>
        <taxon>Hexapoda</taxon>
        <taxon>Insecta</taxon>
        <taxon>Pterygota</taxon>
        <taxon>Neoptera</taxon>
        <taxon>Paraneoptera</taxon>
        <taxon>Hemiptera</taxon>
        <taxon>Auchenorrhyncha</taxon>
        <taxon>Fulgoroidea</taxon>
        <taxon>Delphacidae</taxon>
        <taxon>Criomorphinae</taxon>
        <taxon>Laodelphax</taxon>
    </lineage>
</organism>
<feature type="transmembrane region" description="Helical" evidence="1">
    <location>
        <begin position="65"/>
        <end position="93"/>
    </location>
</feature>
<keyword evidence="1" id="KW-0472">Membrane</keyword>
<keyword evidence="3" id="KW-1185">Reference proteome</keyword>
<accession>A0A482WQT2</accession>
<dbReference type="InterPro" id="IPR053077">
    <property type="entry name" value="MARVEL_domain_protein_3"/>
</dbReference>
<evidence type="ECO:0000256" key="1">
    <source>
        <dbReference type="SAM" id="Phobius"/>
    </source>
</evidence>
<dbReference type="Pfam" id="PF15860">
    <property type="entry name" value="DUF4728"/>
    <property type="match status" value="1"/>
</dbReference>
<dbReference type="OrthoDB" id="6625137at2759"/>
<dbReference type="SMR" id="A0A482WQT2"/>
<dbReference type="EMBL" id="QKKF02028001">
    <property type="protein sequence ID" value="RZF35612.1"/>
    <property type="molecule type" value="Genomic_DNA"/>
</dbReference>
<dbReference type="PANTHER" id="PTHR34609">
    <property type="entry name" value="GEO08273P1-RELATED"/>
    <property type="match status" value="1"/>
</dbReference>
<sequence length="169" mass="18411">MALPELEETVCGCSVRTGSKIIGWMSLFIGVIELVGIISVLIFLSPETFEEIGKKHEVPEDDLPYTNVGAAILAVAAFTVLISLVCTVLLLIGIVKDRHTFISPWLLLHIIMTIGRYLYGISSLLTHGPNREGAKEIVVALVSTYLVLIVNSHYMSVKKSTSKAVLVNC</sequence>
<comment type="caution">
    <text evidence="2">The sequence shown here is derived from an EMBL/GenBank/DDBJ whole genome shotgun (WGS) entry which is preliminary data.</text>
</comment>
<gene>
    <name evidence="2" type="ORF">LSTR_LSTR005140</name>
</gene>
<reference evidence="2 3" key="1">
    <citation type="journal article" date="2017" name="Gigascience">
        <title>Genome sequence of the small brown planthopper, Laodelphax striatellus.</title>
        <authorList>
            <person name="Zhu J."/>
            <person name="Jiang F."/>
            <person name="Wang X."/>
            <person name="Yang P."/>
            <person name="Bao Y."/>
            <person name="Zhao W."/>
            <person name="Wang W."/>
            <person name="Lu H."/>
            <person name="Wang Q."/>
            <person name="Cui N."/>
            <person name="Li J."/>
            <person name="Chen X."/>
            <person name="Luo L."/>
            <person name="Yu J."/>
            <person name="Kang L."/>
            <person name="Cui F."/>
        </authorList>
    </citation>
    <scope>NUCLEOTIDE SEQUENCE [LARGE SCALE GENOMIC DNA]</scope>
    <source>
        <strain evidence="2">Lst14</strain>
    </source>
</reference>
<dbReference type="AlphaFoldDB" id="A0A482WQT2"/>
<proteinExistence type="predicted"/>
<dbReference type="InterPro" id="IPR031720">
    <property type="entry name" value="DUF4728"/>
</dbReference>
<feature type="transmembrane region" description="Helical" evidence="1">
    <location>
        <begin position="21"/>
        <end position="45"/>
    </location>
</feature>
<protein>
    <recommendedName>
        <fullName evidence="4">MARVEL domain-containing protein</fullName>
    </recommendedName>
</protein>
<keyword evidence="1" id="KW-0812">Transmembrane</keyword>
<feature type="transmembrane region" description="Helical" evidence="1">
    <location>
        <begin position="137"/>
        <end position="154"/>
    </location>
</feature>